<dbReference type="eggNOG" id="ENOG5033HFU">
    <property type="taxonomic scope" value="Bacteria"/>
</dbReference>
<dbReference type="Proteomes" id="UP000001552">
    <property type="component" value="Chromosome"/>
</dbReference>
<dbReference type="EMBL" id="CP001936">
    <property type="protein sequence ID" value="ADD02633.1"/>
    <property type="molecule type" value="Genomic_DNA"/>
</dbReference>
<evidence type="ECO:0000313" key="1">
    <source>
        <dbReference type="EMBL" id="ADD02633.1"/>
    </source>
</evidence>
<keyword evidence="2" id="KW-1185">Reference proteome</keyword>
<dbReference type="HOGENOM" id="CLU_206414_0_0_9"/>
<gene>
    <name evidence="1" type="ordered locus">Thit_1374</name>
</gene>
<dbReference type="RefSeq" id="WP_004401129.1">
    <property type="nucleotide sequence ID" value="NC_013921.1"/>
</dbReference>
<evidence type="ECO:0000313" key="2">
    <source>
        <dbReference type="Proteomes" id="UP000001552"/>
    </source>
</evidence>
<accession>D3T331</accession>
<sequence>MELKRQVFTPQGKVKKIDVKFIVEDAEVTIYLTDVMLQGGTVATMWTGHPSEIKWSFDG</sequence>
<name>D3T331_THEIA</name>
<protein>
    <submittedName>
        <fullName evidence="1">Uncharacterized protein</fullName>
    </submittedName>
</protein>
<reference evidence="1" key="1">
    <citation type="submission" date="2010-02" db="EMBL/GenBank/DDBJ databases">
        <title>Complete sequence of Thermoanaerobacter italicus Ab9.</title>
        <authorList>
            <consortium name="US DOE Joint Genome Institute"/>
            <person name="Lucas S."/>
            <person name="Copeland A."/>
            <person name="Lapidus A."/>
            <person name="Cheng J.-F."/>
            <person name="Bruce D."/>
            <person name="Goodwin L."/>
            <person name="Pitluck S."/>
            <person name="Chertkov O."/>
            <person name="Detter J.C."/>
            <person name="Han C."/>
            <person name="Tapia R."/>
            <person name="Land M."/>
            <person name="Hauser L."/>
            <person name="Kyrpides N."/>
            <person name="Mikhailova N."/>
            <person name="Hemme C.L."/>
            <person name="Woyke T."/>
        </authorList>
    </citation>
    <scope>NUCLEOTIDE SEQUENCE [LARGE SCALE GENOMIC DNA]</scope>
    <source>
        <strain evidence="1">Ab9</strain>
    </source>
</reference>
<dbReference type="AlphaFoldDB" id="D3T331"/>
<dbReference type="OrthoDB" id="3078506at2"/>
<proteinExistence type="predicted"/>
<organism evidence="1 2">
    <name type="scientific">Thermoanaerobacter italicus (strain DSM 9252 / Ab9)</name>
    <dbReference type="NCBI Taxonomy" id="580331"/>
    <lineage>
        <taxon>Bacteria</taxon>
        <taxon>Bacillati</taxon>
        <taxon>Bacillota</taxon>
        <taxon>Clostridia</taxon>
        <taxon>Thermoanaerobacterales</taxon>
        <taxon>Thermoanaerobacteraceae</taxon>
        <taxon>Thermoanaerobacter</taxon>
    </lineage>
</organism>
<dbReference type="KEGG" id="tit:Thit_1374"/>